<dbReference type="EMBL" id="WTVM01000030">
    <property type="protein sequence ID" value="NMG02718.1"/>
    <property type="molecule type" value="Genomic_DNA"/>
</dbReference>
<sequence>MNTTSLKLPDDVKQLAVAAARHQGISPHAFMVDAIRAAALAAEKRASFVRDALATQAETLASGEGHEADAVHAYIRARARGETVSRPEVTAWRD</sequence>
<comment type="caution">
    <text evidence="1">The sequence shown here is derived from an EMBL/GenBank/DDBJ whole genome shotgun (WGS) entry which is preliminary data.</text>
</comment>
<name>A0A972FCA5_9RHOO</name>
<protein>
    <recommendedName>
        <fullName evidence="3">CopG family transcriptional regulator</fullName>
    </recommendedName>
</protein>
<evidence type="ECO:0000313" key="2">
    <source>
        <dbReference type="Proteomes" id="UP000599523"/>
    </source>
</evidence>
<evidence type="ECO:0008006" key="3">
    <source>
        <dbReference type="Google" id="ProtNLM"/>
    </source>
</evidence>
<organism evidence="1 2">
    <name type="scientific">Azoarcus taiwanensis</name>
    <dbReference type="NCBI Taxonomy" id="666964"/>
    <lineage>
        <taxon>Bacteria</taxon>
        <taxon>Pseudomonadati</taxon>
        <taxon>Pseudomonadota</taxon>
        <taxon>Betaproteobacteria</taxon>
        <taxon>Rhodocyclales</taxon>
        <taxon>Zoogloeaceae</taxon>
        <taxon>Azoarcus</taxon>
    </lineage>
</organism>
<dbReference type="Proteomes" id="UP000599523">
    <property type="component" value="Unassembled WGS sequence"/>
</dbReference>
<accession>A0A972FCA5</accession>
<gene>
    <name evidence="1" type="ORF">GPA21_07005</name>
</gene>
<dbReference type="AlphaFoldDB" id="A0A972FCA5"/>
<dbReference type="RefSeq" id="WP_168987497.1">
    <property type="nucleotide sequence ID" value="NZ_CAWPHM010000233.1"/>
</dbReference>
<keyword evidence="2" id="KW-1185">Reference proteome</keyword>
<reference evidence="1" key="1">
    <citation type="submission" date="2019-12" db="EMBL/GenBank/DDBJ databases">
        <title>Comparative genomics gives insights into the taxonomy of the Azoarcus-Aromatoleum group and reveals separate origins of nif in the plant-associated Azoarcus and non-plant-associated Aromatoleum sub-groups.</title>
        <authorList>
            <person name="Lafos M."/>
            <person name="Maluk M."/>
            <person name="Batista M."/>
            <person name="Junghare M."/>
            <person name="Carmona M."/>
            <person name="Faoro H."/>
            <person name="Cruz L.M."/>
            <person name="Battistoni F."/>
            <person name="De Souza E."/>
            <person name="Pedrosa F."/>
            <person name="Chen W.-M."/>
            <person name="Poole P.S."/>
            <person name="Dixon R.A."/>
            <person name="James E.K."/>
        </authorList>
    </citation>
    <scope>NUCLEOTIDE SEQUENCE</scope>
    <source>
        <strain evidence="1">NSC3</strain>
    </source>
</reference>
<proteinExistence type="predicted"/>
<evidence type="ECO:0000313" key="1">
    <source>
        <dbReference type="EMBL" id="NMG02718.1"/>
    </source>
</evidence>